<dbReference type="InterPro" id="IPR021903">
    <property type="entry name" value="DUF3515"/>
</dbReference>
<evidence type="ECO:0000313" key="2">
    <source>
        <dbReference type="Proteomes" id="UP001596512"/>
    </source>
</evidence>
<proteinExistence type="predicted"/>
<protein>
    <submittedName>
        <fullName evidence="1">DUF3515 domain-containing protein</fullName>
    </submittedName>
</protein>
<evidence type="ECO:0000313" key="1">
    <source>
        <dbReference type="EMBL" id="MFC7616979.1"/>
    </source>
</evidence>
<dbReference type="Pfam" id="PF12028">
    <property type="entry name" value="DUF3515"/>
    <property type="match status" value="1"/>
</dbReference>
<keyword evidence="2" id="KW-1185">Reference proteome</keyword>
<sequence>MSEPRTAPPRAAVVAAAVLVGLLAVGVVVASRFAPDAGQEQPPQVAAGPLGLVPVDAPQATAPECAGLLAALPRELPSGGGVLAALPLADPAPAGATAWGDRMDPVVLRCGLRKPPELTPTAALQVVSGVQWLPVRGTGSTTWFLVDRAVYAALTMPDAAGSGPLQTVSEVVAAELKAQPVDP</sequence>
<dbReference type="Proteomes" id="UP001596512">
    <property type="component" value="Unassembled WGS sequence"/>
</dbReference>
<dbReference type="EMBL" id="JBHTEY010000004">
    <property type="protein sequence ID" value="MFC7616979.1"/>
    <property type="molecule type" value="Genomic_DNA"/>
</dbReference>
<accession>A0ABW2TV28</accession>
<gene>
    <name evidence="1" type="ORF">ACFQV2_29580</name>
</gene>
<organism evidence="1 2">
    <name type="scientific">Actinokineospora soli</name>
    <dbReference type="NCBI Taxonomy" id="1048753"/>
    <lineage>
        <taxon>Bacteria</taxon>
        <taxon>Bacillati</taxon>
        <taxon>Actinomycetota</taxon>
        <taxon>Actinomycetes</taxon>
        <taxon>Pseudonocardiales</taxon>
        <taxon>Pseudonocardiaceae</taxon>
        <taxon>Actinokineospora</taxon>
    </lineage>
</organism>
<reference evidence="2" key="1">
    <citation type="journal article" date="2019" name="Int. J. Syst. Evol. Microbiol.">
        <title>The Global Catalogue of Microorganisms (GCM) 10K type strain sequencing project: providing services to taxonomists for standard genome sequencing and annotation.</title>
        <authorList>
            <consortium name="The Broad Institute Genomics Platform"/>
            <consortium name="The Broad Institute Genome Sequencing Center for Infectious Disease"/>
            <person name="Wu L."/>
            <person name="Ma J."/>
        </authorList>
    </citation>
    <scope>NUCLEOTIDE SEQUENCE [LARGE SCALE GENOMIC DNA]</scope>
    <source>
        <strain evidence="2">JCM 17695</strain>
    </source>
</reference>
<comment type="caution">
    <text evidence="1">The sequence shown here is derived from an EMBL/GenBank/DDBJ whole genome shotgun (WGS) entry which is preliminary data.</text>
</comment>
<name>A0ABW2TV28_9PSEU</name>